<organism evidence="4 5">
    <name type="scientific">Castanea mollissima</name>
    <name type="common">Chinese chestnut</name>
    <dbReference type="NCBI Taxonomy" id="60419"/>
    <lineage>
        <taxon>Eukaryota</taxon>
        <taxon>Viridiplantae</taxon>
        <taxon>Streptophyta</taxon>
        <taxon>Embryophyta</taxon>
        <taxon>Tracheophyta</taxon>
        <taxon>Spermatophyta</taxon>
        <taxon>Magnoliopsida</taxon>
        <taxon>eudicotyledons</taxon>
        <taxon>Gunneridae</taxon>
        <taxon>Pentapetalae</taxon>
        <taxon>rosids</taxon>
        <taxon>fabids</taxon>
        <taxon>Fagales</taxon>
        <taxon>Fagaceae</taxon>
        <taxon>Castanea</taxon>
    </lineage>
</organism>
<dbReference type="PANTHER" id="PTHR47258">
    <property type="match status" value="1"/>
</dbReference>
<feature type="compositionally biased region" description="Low complexity" evidence="2">
    <location>
        <begin position="67"/>
        <end position="83"/>
    </location>
</feature>
<evidence type="ECO:0000259" key="3">
    <source>
        <dbReference type="PROSITE" id="PS50089"/>
    </source>
</evidence>
<feature type="region of interest" description="Disordered" evidence="2">
    <location>
        <begin position="66"/>
        <end position="91"/>
    </location>
</feature>
<dbReference type="AlphaFoldDB" id="A0A8J4VPD0"/>
<comment type="caution">
    <text evidence="4">The sequence shown here is derived from an EMBL/GenBank/DDBJ whole genome shotgun (WGS) entry which is preliminary data.</text>
</comment>
<dbReference type="InterPro" id="IPR044249">
    <property type="entry name" value="XERICO-like"/>
</dbReference>
<keyword evidence="1" id="KW-0862">Zinc</keyword>
<dbReference type="PROSITE" id="PS50089">
    <property type="entry name" value="ZF_RING_2"/>
    <property type="match status" value="1"/>
</dbReference>
<proteinExistence type="predicted"/>
<gene>
    <name evidence="4" type="ORF">CMV_010813</name>
</gene>
<keyword evidence="1" id="KW-0479">Metal-binding</keyword>
<accession>A0A8J4VPD0</accession>
<sequence>MTPPSRKEIISVLKAIFVSGIKKGVSRFHSCFIPLRLIRLTKHSIANLLPLFYPNGSLKPPSPIRGSTMCTSASASPSSADSTQNPPESFEYRNTSESYIEEFKNRTPSIRFDTVCSCKQPEHECSVCLNQFEPESEINQLSCGHLFHKVCLDKWLDYWNITCPLCRTPLLPEEEATCLW</sequence>
<dbReference type="SUPFAM" id="SSF57850">
    <property type="entry name" value="RING/U-box"/>
    <property type="match status" value="1"/>
</dbReference>
<dbReference type="OrthoDB" id="8062037at2759"/>
<keyword evidence="1" id="KW-0863">Zinc-finger</keyword>
<evidence type="ECO:0000256" key="1">
    <source>
        <dbReference type="PROSITE-ProRule" id="PRU00175"/>
    </source>
</evidence>
<dbReference type="Gene3D" id="3.30.40.10">
    <property type="entry name" value="Zinc/RING finger domain, C3HC4 (zinc finger)"/>
    <property type="match status" value="1"/>
</dbReference>
<dbReference type="Pfam" id="PF13639">
    <property type="entry name" value="zf-RING_2"/>
    <property type="match status" value="1"/>
</dbReference>
<dbReference type="Proteomes" id="UP000737018">
    <property type="component" value="Unassembled WGS sequence"/>
</dbReference>
<evidence type="ECO:0000313" key="5">
    <source>
        <dbReference type="Proteomes" id="UP000737018"/>
    </source>
</evidence>
<dbReference type="PANTHER" id="PTHR47258:SF1">
    <property type="entry name" value="E3 UBIQUITIN-PROTEIN LIGASE XERICO-RELATED"/>
    <property type="match status" value="1"/>
</dbReference>
<evidence type="ECO:0000256" key="2">
    <source>
        <dbReference type="SAM" id="MobiDB-lite"/>
    </source>
</evidence>
<evidence type="ECO:0000313" key="4">
    <source>
        <dbReference type="EMBL" id="KAF3964960.1"/>
    </source>
</evidence>
<feature type="domain" description="RING-type" evidence="3">
    <location>
        <begin position="125"/>
        <end position="167"/>
    </location>
</feature>
<reference evidence="4" key="1">
    <citation type="submission" date="2020-03" db="EMBL/GenBank/DDBJ databases">
        <title>Castanea mollissima Vanexum genome sequencing.</title>
        <authorList>
            <person name="Staton M."/>
        </authorList>
    </citation>
    <scope>NUCLEOTIDE SEQUENCE</scope>
    <source>
        <tissue evidence="4">Leaf</tissue>
    </source>
</reference>
<keyword evidence="5" id="KW-1185">Reference proteome</keyword>
<dbReference type="GO" id="GO:0008270">
    <property type="term" value="F:zinc ion binding"/>
    <property type="evidence" value="ECO:0007669"/>
    <property type="project" value="UniProtKB-KW"/>
</dbReference>
<dbReference type="InterPro" id="IPR001841">
    <property type="entry name" value="Znf_RING"/>
</dbReference>
<dbReference type="SMART" id="SM00184">
    <property type="entry name" value="RING"/>
    <property type="match status" value="1"/>
</dbReference>
<protein>
    <recommendedName>
        <fullName evidence="3">RING-type domain-containing protein</fullName>
    </recommendedName>
</protein>
<name>A0A8J4VPD0_9ROSI</name>
<dbReference type="InterPro" id="IPR013083">
    <property type="entry name" value="Znf_RING/FYVE/PHD"/>
</dbReference>
<dbReference type="EMBL" id="JRKL02001285">
    <property type="protein sequence ID" value="KAF3964960.1"/>
    <property type="molecule type" value="Genomic_DNA"/>
</dbReference>